<keyword evidence="9" id="KW-1185">Reference proteome</keyword>
<name>A0A1N6GQH1_9MICO</name>
<dbReference type="Pfam" id="PF00266">
    <property type="entry name" value="Aminotran_5"/>
    <property type="match status" value="1"/>
</dbReference>
<dbReference type="Gene3D" id="3.40.640.10">
    <property type="entry name" value="Type I PLP-dependent aspartate aminotransferase-like (Major domain)"/>
    <property type="match status" value="1"/>
</dbReference>
<sequence>MTVTEQFATREAVRPAPAAQATVTDAAARPRPVGPGPLAVLADAGLEVPVLGGGFVRHVNLDVAASAPALEVVAQQVTRVLPYYASVHRGSGYPSQLSTSLVEDARLAVARHVGARDDDLVVFTRNTTDALNLLAGAVPGDTVVLDLEHHANLLPWRSRRLVEGRATIAATLEALDAELARTPAALLSVTGASNVTGEVLPIDRLAEIAHAHGARIAVDAAQLLPHRRVDVAASGIDYLAFSGHKAYAPFGAGALVGRADWLDAAPAYLAGGGAVDAVRVDGVDWKHGVERHEAGTPNVIGAVALARALAELERLGDDARHDHEQALTRRLHEGLAAQRGVRVLSGFGDEQGDGLGDRLGIATIELERGSVGLLAAALGAEHGISVRAGRFCAHPFFERTATRANGLRASLGAGSSADDVDRFLDALATLIADGPAHAYDRSPEGWCPRVDDRPRPDFAADFALA</sequence>
<comment type="catalytic activity">
    <reaction evidence="4">
        <text>(sulfur carrier)-H + L-cysteine = (sulfur carrier)-SH + L-alanine</text>
        <dbReference type="Rhea" id="RHEA:43892"/>
        <dbReference type="Rhea" id="RHEA-COMP:14737"/>
        <dbReference type="Rhea" id="RHEA-COMP:14739"/>
        <dbReference type="ChEBI" id="CHEBI:29917"/>
        <dbReference type="ChEBI" id="CHEBI:35235"/>
        <dbReference type="ChEBI" id="CHEBI:57972"/>
        <dbReference type="ChEBI" id="CHEBI:64428"/>
        <dbReference type="EC" id="2.8.1.7"/>
    </reaction>
</comment>
<protein>
    <submittedName>
        <fullName evidence="8">Selenocysteine lyase/Cysteine desulfurase</fullName>
    </submittedName>
</protein>
<dbReference type="Gene3D" id="3.90.1150.10">
    <property type="entry name" value="Aspartate Aminotransferase, domain 1"/>
    <property type="match status" value="1"/>
</dbReference>
<dbReference type="InterPro" id="IPR015422">
    <property type="entry name" value="PyrdxlP-dep_Trfase_small"/>
</dbReference>
<evidence type="ECO:0000256" key="4">
    <source>
        <dbReference type="ARBA" id="ARBA00050776"/>
    </source>
</evidence>
<dbReference type="InterPro" id="IPR020578">
    <property type="entry name" value="Aminotrans_V_PyrdxlP_BS"/>
</dbReference>
<dbReference type="EMBL" id="FSRJ01000003">
    <property type="protein sequence ID" value="SIO09685.1"/>
    <property type="molecule type" value="Genomic_DNA"/>
</dbReference>
<feature type="domain" description="Aminotransferase class V" evidence="7">
    <location>
        <begin position="59"/>
        <end position="423"/>
    </location>
</feature>
<dbReference type="STRING" id="232089.SAMN05443544_2776"/>
<evidence type="ECO:0000313" key="8">
    <source>
        <dbReference type="EMBL" id="SIO09685.1"/>
    </source>
</evidence>
<dbReference type="InterPro" id="IPR015424">
    <property type="entry name" value="PyrdxlP-dep_Trfase"/>
</dbReference>
<comment type="similarity">
    <text evidence="2">Belongs to the class-V pyridoxal-phosphate-dependent aminotransferase family. Csd subfamily.</text>
</comment>
<dbReference type="GO" id="GO:0031071">
    <property type="term" value="F:cysteine desulfurase activity"/>
    <property type="evidence" value="ECO:0007669"/>
    <property type="project" value="UniProtKB-EC"/>
</dbReference>
<evidence type="ECO:0000256" key="6">
    <source>
        <dbReference type="SAM" id="MobiDB-lite"/>
    </source>
</evidence>
<dbReference type="PANTHER" id="PTHR43586:SF8">
    <property type="entry name" value="CYSTEINE DESULFURASE 1, CHLOROPLASTIC"/>
    <property type="match status" value="1"/>
</dbReference>
<dbReference type="SUPFAM" id="SSF53383">
    <property type="entry name" value="PLP-dependent transferases"/>
    <property type="match status" value="1"/>
</dbReference>
<dbReference type="InterPro" id="IPR000192">
    <property type="entry name" value="Aminotrans_V_dom"/>
</dbReference>
<dbReference type="PANTHER" id="PTHR43586">
    <property type="entry name" value="CYSTEINE DESULFURASE"/>
    <property type="match status" value="1"/>
</dbReference>
<organism evidence="8 9">
    <name type="scientific">Agromyces cerinus subsp. cerinus</name>
    <dbReference type="NCBI Taxonomy" id="232089"/>
    <lineage>
        <taxon>Bacteria</taxon>
        <taxon>Bacillati</taxon>
        <taxon>Actinomycetota</taxon>
        <taxon>Actinomycetes</taxon>
        <taxon>Micrococcales</taxon>
        <taxon>Microbacteriaceae</taxon>
        <taxon>Agromyces</taxon>
    </lineage>
</organism>
<evidence type="ECO:0000259" key="7">
    <source>
        <dbReference type="Pfam" id="PF00266"/>
    </source>
</evidence>
<evidence type="ECO:0000256" key="1">
    <source>
        <dbReference type="ARBA" id="ARBA00001933"/>
    </source>
</evidence>
<evidence type="ECO:0000256" key="2">
    <source>
        <dbReference type="ARBA" id="ARBA00010447"/>
    </source>
</evidence>
<dbReference type="InterPro" id="IPR015421">
    <property type="entry name" value="PyrdxlP-dep_Trfase_major"/>
</dbReference>
<dbReference type="AlphaFoldDB" id="A0A1N6GQH1"/>
<accession>A0A1N6GQH1</accession>
<evidence type="ECO:0000256" key="3">
    <source>
        <dbReference type="ARBA" id="ARBA00022898"/>
    </source>
</evidence>
<evidence type="ECO:0000256" key="5">
    <source>
        <dbReference type="RuleBase" id="RU004504"/>
    </source>
</evidence>
<gene>
    <name evidence="8" type="ORF">SAMN05443544_2776</name>
</gene>
<evidence type="ECO:0000313" key="9">
    <source>
        <dbReference type="Proteomes" id="UP000184699"/>
    </source>
</evidence>
<proteinExistence type="inferred from homology"/>
<keyword evidence="3" id="KW-0663">Pyridoxal phosphate</keyword>
<reference evidence="9" key="1">
    <citation type="submission" date="2016-11" db="EMBL/GenBank/DDBJ databases">
        <authorList>
            <person name="Varghese N."/>
            <person name="Submissions S."/>
        </authorList>
    </citation>
    <scope>NUCLEOTIDE SEQUENCE [LARGE SCALE GENOMIC DNA]</scope>
    <source>
        <strain evidence="9">DSM 8595</strain>
    </source>
</reference>
<keyword evidence="8" id="KW-0456">Lyase</keyword>
<dbReference type="Proteomes" id="UP000184699">
    <property type="component" value="Unassembled WGS sequence"/>
</dbReference>
<comment type="cofactor">
    <cofactor evidence="1 5">
        <name>pyridoxal 5'-phosphate</name>
        <dbReference type="ChEBI" id="CHEBI:597326"/>
    </cofactor>
</comment>
<dbReference type="PROSITE" id="PS00595">
    <property type="entry name" value="AA_TRANSFER_CLASS_5"/>
    <property type="match status" value="1"/>
</dbReference>
<feature type="region of interest" description="Disordered" evidence="6">
    <location>
        <begin position="1"/>
        <end position="30"/>
    </location>
</feature>
<dbReference type="RefSeq" id="WP_200802733.1">
    <property type="nucleotide sequence ID" value="NZ_FSRJ01000003.1"/>
</dbReference>
<feature type="compositionally biased region" description="Low complexity" evidence="6">
    <location>
        <begin position="15"/>
        <end position="30"/>
    </location>
</feature>
<dbReference type="GO" id="GO:0016829">
    <property type="term" value="F:lyase activity"/>
    <property type="evidence" value="ECO:0007669"/>
    <property type="project" value="UniProtKB-KW"/>
</dbReference>